<dbReference type="EMBL" id="DVON01000208">
    <property type="protein sequence ID" value="HIV13454.1"/>
    <property type="molecule type" value="Genomic_DNA"/>
</dbReference>
<comment type="caution">
    <text evidence="1">The sequence shown here is derived from an EMBL/GenBank/DDBJ whole genome shotgun (WGS) entry which is preliminary data.</text>
</comment>
<dbReference type="Proteomes" id="UP000886723">
    <property type="component" value="Unassembled WGS sequence"/>
</dbReference>
<reference evidence="1" key="2">
    <citation type="journal article" date="2021" name="PeerJ">
        <title>Extensive microbial diversity within the chicken gut microbiome revealed by metagenomics and culture.</title>
        <authorList>
            <person name="Gilroy R."/>
            <person name="Ravi A."/>
            <person name="Getino M."/>
            <person name="Pursley I."/>
            <person name="Horton D.L."/>
            <person name="Alikhan N.F."/>
            <person name="Baker D."/>
            <person name="Gharbi K."/>
            <person name="Hall N."/>
            <person name="Watson M."/>
            <person name="Adriaenssens E.M."/>
            <person name="Foster-Nyarko E."/>
            <person name="Jarju S."/>
            <person name="Secka A."/>
            <person name="Antonio M."/>
            <person name="Oren A."/>
            <person name="Chaudhuri R.R."/>
            <person name="La Ragione R."/>
            <person name="Hildebrand F."/>
            <person name="Pallen M.J."/>
        </authorList>
    </citation>
    <scope>NUCLEOTIDE SEQUENCE</scope>
    <source>
        <strain evidence="1">ChiBcec2-4451</strain>
    </source>
</reference>
<name>A0A9D1T718_9FIRM</name>
<evidence type="ECO:0000313" key="2">
    <source>
        <dbReference type="Proteomes" id="UP000886723"/>
    </source>
</evidence>
<accession>A0A9D1T718</accession>
<gene>
    <name evidence="1" type="ORF">IAA63_10000</name>
</gene>
<proteinExistence type="predicted"/>
<protein>
    <submittedName>
        <fullName evidence="1">Uncharacterized protein</fullName>
    </submittedName>
</protein>
<reference evidence="1" key="1">
    <citation type="submission" date="2020-10" db="EMBL/GenBank/DDBJ databases">
        <authorList>
            <person name="Gilroy R."/>
        </authorList>
    </citation>
    <scope>NUCLEOTIDE SEQUENCE</scope>
    <source>
        <strain evidence="1">ChiBcec2-4451</strain>
    </source>
</reference>
<evidence type="ECO:0000313" key="1">
    <source>
        <dbReference type="EMBL" id="HIV13454.1"/>
    </source>
</evidence>
<organism evidence="1 2">
    <name type="scientific">Candidatus Pullilachnospira stercoravium</name>
    <dbReference type="NCBI Taxonomy" id="2840913"/>
    <lineage>
        <taxon>Bacteria</taxon>
        <taxon>Bacillati</taxon>
        <taxon>Bacillota</taxon>
        <taxon>Clostridia</taxon>
        <taxon>Lachnospirales</taxon>
        <taxon>Lachnospiraceae</taxon>
        <taxon>Lachnospiraceae incertae sedis</taxon>
        <taxon>Candidatus Pullilachnospira</taxon>
    </lineage>
</organism>
<sequence length="356" mass="41281">MHMERTAARISRTGQAWILEETFLPYDLYLEEEGSDWDVDVRQNNLDNFYYWCASRVLSLDRKYAKEILNSIGAAQAVTDRDRAEISLSYHCVSLTDVFWVRKMGENTTFAQINLYDHTLNEALVEISLRGRQMTVTNQQLAQDLSTRGCFPKAWIRRKDGFYLLKDGDEDAVWRELLASRICQCFAIPQVVYRQSFFQGQPVTKSRLVTSKKYSMVSKMSFDIFAANHDLDTLSICRRMDPVTYYGMNLLDYLTGNTDRHPENWGFLVDNETNQYISLYPVMDFNRSFLAYDTLEGANCQTVFPEKMSQREAAVEAVKRIGLPQTGEVDMGWFGTKTAEAEMFRERLALLRRCLI</sequence>
<dbReference type="Gene3D" id="1.10.1070.20">
    <property type="match status" value="1"/>
</dbReference>
<dbReference type="AlphaFoldDB" id="A0A9D1T718"/>